<evidence type="ECO:0000256" key="1">
    <source>
        <dbReference type="ARBA" id="ARBA00006328"/>
    </source>
</evidence>
<evidence type="ECO:0000259" key="3">
    <source>
        <dbReference type="Pfam" id="PF05368"/>
    </source>
</evidence>
<keyword evidence="2" id="KW-0521">NADP</keyword>
<name>A0A135LCP5_PENPA</name>
<feature type="domain" description="NmrA-like" evidence="3">
    <location>
        <begin position="3"/>
        <end position="242"/>
    </location>
</feature>
<dbReference type="PANTHER" id="PTHR42748:SF7">
    <property type="entry name" value="NMRA LIKE REDOX SENSOR 1-RELATED"/>
    <property type="match status" value="1"/>
</dbReference>
<dbReference type="Proteomes" id="UP000070168">
    <property type="component" value="Unassembled WGS sequence"/>
</dbReference>
<dbReference type="InterPro" id="IPR036291">
    <property type="entry name" value="NAD(P)-bd_dom_sf"/>
</dbReference>
<comment type="similarity">
    <text evidence="1">Belongs to the NmrA-type oxidoreductase family.</text>
</comment>
<dbReference type="Gene3D" id="3.40.50.720">
    <property type="entry name" value="NAD(P)-binding Rossmann-like Domain"/>
    <property type="match status" value="1"/>
</dbReference>
<dbReference type="RefSeq" id="XP_040645277.1">
    <property type="nucleotide sequence ID" value="XM_040791200.1"/>
</dbReference>
<dbReference type="SUPFAM" id="SSF51735">
    <property type="entry name" value="NAD(P)-binding Rossmann-fold domains"/>
    <property type="match status" value="1"/>
</dbReference>
<evidence type="ECO:0000256" key="2">
    <source>
        <dbReference type="ARBA" id="ARBA00022857"/>
    </source>
</evidence>
<dbReference type="GO" id="GO:0005634">
    <property type="term" value="C:nucleus"/>
    <property type="evidence" value="ECO:0007669"/>
    <property type="project" value="TreeGrafter"/>
</dbReference>
<accession>A0A135LCP5</accession>
<keyword evidence="5" id="KW-1185">Reference proteome</keyword>
<dbReference type="EMBL" id="LHQR01000067">
    <property type="protein sequence ID" value="KXG46741.1"/>
    <property type="molecule type" value="Genomic_DNA"/>
</dbReference>
<comment type="caution">
    <text evidence="4">The sequence shown here is derived from an EMBL/GenBank/DDBJ whole genome shotgun (WGS) entry which is preliminary data.</text>
</comment>
<proteinExistence type="inferred from homology"/>
<organism evidence="4 5">
    <name type="scientific">Penicillium patulum</name>
    <name type="common">Penicillium griseofulvum</name>
    <dbReference type="NCBI Taxonomy" id="5078"/>
    <lineage>
        <taxon>Eukaryota</taxon>
        <taxon>Fungi</taxon>
        <taxon>Dikarya</taxon>
        <taxon>Ascomycota</taxon>
        <taxon>Pezizomycotina</taxon>
        <taxon>Eurotiomycetes</taxon>
        <taxon>Eurotiomycetidae</taxon>
        <taxon>Eurotiales</taxon>
        <taxon>Aspergillaceae</taxon>
        <taxon>Penicillium</taxon>
    </lineage>
</organism>
<dbReference type="Gene3D" id="3.90.25.10">
    <property type="entry name" value="UDP-galactose 4-epimerase, domain 1"/>
    <property type="match status" value="1"/>
</dbReference>
<dbReference type="Pfam" id="PF05368">
    <property type="entry name" value="NmrA"/>
    <property type="match status" value="1"/>
</dbReference>
<reference evidence="4 5" key="1">
    <citation type="journal article" date="2016" name="BMC Genomics">
        <title>Genome sequencing and secondary metabolism of the postharvest pathogen Penicillium griseofulvum.</title>
        <authorList>
            <person name="Banani H."/>
            <person name="Marcet-Houben M."/>
            <person name="Ballester A.R."/>
            <person name="Abbruscato P."/>
            <person name="Gonzalez-Candelas L."/>
            <person name="Gabaldon T."/>
            <person name="Spadaro D."/>
        </authorList>
    </citation>
    <scope>NUCLEOTIDE SEQUENCE [LARGE SCALE GENOMIC DNA]</scope>
    <source>
        <strain evidence="4 5">PG3</strain>
    </source>
</reference>
<dbReference type="PANTHER" id="PTHR42748">
    <property type="entry name" value="NITROGEN METABOLITE REPRESSION PROTEIN NMRA FAMILY MEMBER"/>
    <property type="match status" value="1"/>
</dbReference>
<dbReference type="OMA" id="VYPIMAM"/>
<sequence length="302" mass="33590">MFKTILITGATGTQGGAVIRAIAALPRSEFTILALTRDINSQSSKNLVKKYPTVKLVAGDLNAPDDIFKTIDSPVWGVFSVQTPFGKAASLESEVTQGKGLVNAALRNNVKHFVYSSVDRGGPRSDEGEPSPVPHFETKRQIEDHLRLQADNSEMGYVILRPVFFMENLTDDMQGKLIAAAWRMSVDPKRLQLVAISDIGHFATQAFAKPDEYVGRAISIAGDELTHQEASSIMRVQTGSALPTGSSFLAWLLLRAVKDLRFMFRWFREDGYGADISLLRREYPGLQNFETWVSLNRKERRV</sequence>
<evidence type="ECO:0000313" key="5">
    <source>
        <dbReference type="Proteomes" id="UP000070168"/>
    </source>
</evidence>
<dbReference type="OrthoDB" id="9997102at2759"/>
<gene>
    <name evidence="4" type="ORF">PGRI_034870</name>
</gene>
<dbReference type="GeneID" id="63706500"/>
<dbReference type="InterPro" id="IPR051164">
    <property type="entry name" value="NmrA-like_oxidored"/>
</dbReference>
<dbReference type="STRING" id="5078.A0A135LCP5"/>
<dbReference type="AlphaFoldDB" id="A0A135LCP5"/>
<dbReference type="InterPro" id="IPR008030">
    <property type="entry name" value="NmrA-like"/>
</dbReference>
<protein>
    <recommendedName>
        <fullName evidence="3">NmrA-like domain-containing protein</fullName>
    </recommendedName>
</protein>
<evidence type="ECO:0000313" key="4">
    <source>
        <dbReference type="EMBL" id="KXG46741.1"/>
    </source>
</evidence>